<evidence type="ECO:0000256" key="3">
    <source>
        <dbReference type="ARBA" id="ARBA00023242"/>
    </source>
</evidence>
<gene>
    <name evidence="5" type="ORF">J3Q64DRAFT_1750588</name>
</gene>
<comment type="subcellular location">
    <subcellularLocation>
        <location evidence="1">Nucleus</location>
    </subcellularLocation>
</comment>
<dbReference type="EMBL" id="JBCLYO010000014">
    <property type="protein sequence ID" value="KAL0082903.1"/>
    <property type="molecule type" value="Genomic_DNA"/>
</dbReference>
<reference evidence="5 6" key="1">
    <citation type="submission" date="2024-04" db="EMBL/GenBank/DDBJ databases">
        <title>Symmetric and asymmetric DNA N6-adenine methylation regulates different biological responses in Mucorales.</title>
        <authorList>
            <consortium name="Lawrence Berkeley National Laboratory"/>
            <person name="Lax C."/>
            <person name="Mondo S.J."/>
            <person name="Osorio-Concepcion M."/>
            <person name="Muszewska A."/>
            <person name="Corrochano-Luque M."/>
            <person name="Gutierrez G."/>
            <person name="Riley R."/>
            <person name="Lipzen A."/>
            <person name="Guo J."/>
            <person name="Hundley H."/>
            <person name="Amirebrahimi M."/>
            <person name="Ng V."/>
            <person name="Lorenzo-Gutierrez D."/>
            <person name="Binder U."/>
            <person name="Yang J."/>
            <person name="Song Y."/>
            <person name="Canovas D."/>
            <person name="Navarro E."/>
            <person name="Freitag M."/>
            <person name="Gabaldon T."/>
            <person name="Grigoriev I.V."/>
            <person name="Corrochano L.M."/>
            <person name="Nicolas F.E."/>
            <person name="Garre V."/>
        </authorList>
    </citation>
    <scope>NUCLEOTIDE SEQUENCE [LARGE SCALE GENOMIC DNA]</scope>
    <source>
        <strain evidence="5 6">L51</strain>
    </source>
</reference>
<sequence>MASKSKFRSDFICRVRYRNTLPPLPFPPKLLDIPSLVDRHIPYKTSTLIETTPYSLAIDQNSTRSFDKTLIDYLDAMEANPDDVMRLVEEIGEEDKVLMTQPVDEQAAKAKSHFKSNVTWLRRSEYIAAETRTTVVRTEPMEHRFAMSGLAATDRSKEYATHEGQIAGILKTFGPQPETLQHPITKKRAKRIIPILPDPICQHTDYSIAQFNVDPADDERLVKRKQAAKNPSSLVGQKRPSEEDATDRGVLQPITNPHDPDDRYLIWFLPDGEATERLKRQKRQGKPMGDEPASYEFVRDYEYQHDNSSEQKHLIITFRDDGDGEKAYYNLIQGKMTLRKRRALSKKYQQYDDYEKPGALAINFHEV</sequence>
<organism evidence="5 6">
    <name type="scientific">Phycomyces blakesleeanus</name>
    <dbReference type="NCBI Taxonomy" id="4837"/>
    <lineage>
        <taxon>Eukaryota</taxon>
        <taxon>Fungi</taxon>
        <taxon>Fungi incertae sedis</taxon>
        <taxon>Mucoromycota</taxon>
        <taxon>Mucoromycotina</taxon>
        <taxon>Mucoromycetes</taxon>
        <taxon>Mucorales</taxon>
        <taxon>Phycomycetaceae</taxon>
        <taxon>Phycomyces</taxon>
    </lineage>
</organism>
<proteinExistence type="inferred from homology"/>
<evidence type="ECO:0000313" key="6">
    <source>
        <dbReference type="Proteomes" id="UP001448207"/>
    </source>
</evidence>
<keyword evidence="3" id="KW-0539">Nucleus</keyword>
<name>A0ABR3AUT6_PHYBL</name>
<comment type="caution">
    <text evidence="5">The sequence shown here is derived from an EMBL/GenBank/DDBJ whole genome shotgun (WGS) entry which is preliminary data.</text>
</comment>
<dbReference type="PANTHER" id="PTHR23188:SF12">
    <property type="entry name" value="RNA POLYMERASE II-ASSOCIATED FACTOR 1 HOMOLOG"/>
    <property type="match status" value="1"/>
</dbReference>
<accession>A0ABR3AUT6</accession>
<evidence type="ECO:0000256" key="2">
    <source>
        <dbReference type="ARBA" id="ARBA00007560"/>
    </source>
</evidence>
<keyword evidence="6" id="KW-1185">Reference proteome</keyword>
<comment type="similarity">
    <text evidence="2">Belongs to the PAF1 family.</text>
</comment>
<dbReference type="PANTHER" id="PTHR23188">
    <property type="entry name" value="RNA POLYMERASE II-ASSOCIATED FACTOR 1 HOMOLOG"/>
    <property type="match status" value="1"/>
</dbReference>
<dbReference type="Proteomes" id="UP001448207">
    <property type="component" value="Unassembled WGS sequence"/>
</dbReference>
<evidence type="ECO:0000256" key="4">
    <source>
        <dbReference type="SAM" id="MobiDB-lite"/>
    </source>
</evidence>
<evidence type="ECO:0000256" key="1">
    <source>
        <dbReference type="ARBA" id="ARBA00004123"/>
    </source>
</evidence>
<evidence type="ECO:0000313" key="5">
    <source>
        <dbReference type="EMBL" id="KAL0082903.1"/>
    </source>
</evidence>
<feature type="region of interest" description="Disordered" evidence="4">
    <location>
        <begin position="225"/>
        <end position="256"/>
    </location>
</feature>
<dbReference type="InterPro" id="IPR007133">
    <property type="entry name" value="RNA_pol_II-assoc_Paf1"/>
</dbReference>
<protein>
    <submittedName>
        <fullName evidence="5">RNA polymerase II-associated</fullName>
    </submittedName>
</protein>
<dbReference type="Pfam" id="PF03985">
    <property type="entry name" value="Paf1"/>
    <property type="match status" value="1"/>
</dbReference>